<feature type="transmembrane region" description="Helical" evidence="1">
    <location>
        <begin position="76"/>
        <end position="96"/>
    </location>
</feature>
<dbReference type="RefSeq" id="WP_074701893.1">
    <property type="nucleotide sequence ID" value="NZ_CP018863.1"/>
</dbReference>
<feature type="transmembrane region" description="Helical" evidence="1">
    <location>
        <begin position="108"/>
        <end position="129"/>
    </location>
</feature>
<evidence type="ECO:0008006" key="4">
    <source>
        <dbReference type="Google" id="ProtNLM"/>
    </source>
</evidence>
<organism evidence="2 3">
    <name type="scientific">Crystallibacter crystallopoietes</name>
    <dbReference type="NCBI Taxonomy" id="37928"/>
    <lineage>
        <taxon>Bacteria</taxon>
        <taxon>Bacillati</taxon>
        <taxon>Actinomycetota</taxon>
        <taxon>Actinomycetes</taxon>
        <taxon>Micrococcales</taxon>
        <taxon>Micrococcaceae</taxon>
        <taxon>Crystallibacter</taxon>
    </lineage>
</organism>
<keyword evidence="3" id="KW-1185">Reference proteome</keyword>
<proteinExistence type="predicted"/>
<accession>A0A1H1FYP2</accession>
<dbReference type="KEGG" id="acry:AC20117_20760"/>
<protein>
    <recommendedName>
        <fullName evidence="4">DoxX-like family protein</fullName>
    </recommendedName>
</protein>
<dbReference type="AlphaFoldDB" id="A0A1H1FYP2"/>
<gene>
    <name evidence="2" type="ORF">SAMN04489742_3722</name>
</gene>
<dbReference type="OrthoDB" id="4957208at2"/>
<keyword evidence="1" id="KW-1133">Transmembrane helix</keyword>
<evidence type="ECO:0000313" key="2">
    <source>
        <dbReference type="EMBL" id="SDR05889.1"/>
    </source>
</evidence>
<reference evidence="2 3" key="1">
    <citation type="submission" date="2016-10" db="EMBL/GenBank/DDBJ databases">
        <authorList>
            <person name="de Groot N.N."/>
        </authorList>
    </citation>
    <scope>NUCLEOTIDE SEQUENCE [LARGE SCALE GENOMIC DNA]</scope>
    <source>
        <strain evidence="2 3">DSM 20117</strain>
    </source>
</reference>
<name>A0A1H1FYP2_9MICC</name>
<keyword evidence="1" id="KW-0472">Membrane</keyword>
<feature type="transmembrane region" description="Helical" evidence="1">
    <location>
        <begin position="12"/>
        <end position="31"/>
    </location>
</feature>
<evidence type="ECO:0000313" key="3">
    <source>
        <dbReference type="Proteomes" id="UP000181917"/>
    </source>
</evidence>
<evidence type="ECO:0000256" key="1">
    <source>
        <dbReference type="SAM" id="Phobius"/>
    </source>
</evidence>
<dbReference type="EMBL" id="FNKH01000002">
    <property type="protein sequence ID" value="SDR05889.1"/>
    <property type="molecule type" value="Genomic_DNA"/>
</dbReference>
<sequence length="134" mass="14460">MVANDGLGVYEIIVAFAHIAFVAYLLGSAFANIFRFPWFPYAENPKPAVQRLAGIGELLIAGVVSLPYFWGEGWGFTIAAALAYGVVISLVGLWRWRRGHVFRPANLLIPALLALALGTLKAGELAVFVSDVQA</sequence>
<dbReference type="Proteomes" id="UP000181917">
    <property type="component" value="Unassembled WGS sequence"/>
</dbReference>
<keyword evidence="1" id="KW-0812">Transmembrane</keyword>